<accession>A0A1G2TE09</accession>
<evidence type="ECO:0008006" key="3">
    <source>
        <dbReference type="Google" id="ProtNLM"/>
    </source>
</evidence>
<dbReference type="Pfam" id="PF11104">
    <property type="entry name" value="PilM_2"/>
    <property type="match status" value="1"/>
</dbReference>
<reference evidence="1 2" key="1">
    <citation type="journal article" date="2016" name="Nat. Commun.">
        <title>Thousands of microbial genomes shed light on interconnected biogeochemical processes in an aquifer system.</title>
        <authorList>
            <person name="Anantharaman K."/>
            <person name="Brown C.T."/>
            <person name="Hug L.A."/>
            <person name="Sharon I."/>
            <person name="Castelle C.J."/>
            <person name="Probst A.J."/>
            <person name="Thomas B.C."/>
            <person name="Singh A."/>
            <person name="Wilkins M.J."/>
            <person name="Karaoz U."/>
            <person name="Brodie E.L."/>
            <person name="Williams K.H."/>
            <person name="Hubbard S.S."/>
            <person name="Banfield J.F."/>
        </authorList>
    </citation>
    <scope>NUCLEOTIDE SEQUENCE [LARGE SCALE GENOMIC DNA]</scope>
</reference>
<evidence type="ECO:0000313" key="2">
    <source>
        <dbReference type="Proteomes" id="UP000178175"/>
    </source>
</evidence>
<dbReference type="InterPro" id="IPR043129">
    <property type="entry name" value="ATPase_NBD"/>
</dbReference>
<dbReference type="EMBL" id="MHVR01000023">
    <property type="protein sequence ID" value="OHA95534.1"/>
    <property type="molecule type" value="Genomic_DNA"/>
</dbReference>
<dbReference type="AlphaFoldDB" id="A0A1G2TE09"/>
<gene>
    <name evidence="1" type="ORF">A3C70_00705</name>
</gene>
<dbReference type="Proteomes" id="UP000178175">
    <property type="component" value="Unassembled WGS sequence"/>
</dbReference>
<dbReference type="SUPFAM" id="SSF53067">
    <property type="entry name" value="Actin-like ATPase domain"/>
    <property type="match status" value="1"/>
</dbReference>
<sequence length="331" mass="36799">MIVPARHRAFFDLFPAPEFLLLSTTGVTVTDSDTKFVQLRRQTFGNGFELAHASKINNPQGAVEAGLINKPDELVSVLKKLSSHFNIRYACATLPEEKVYLFTTSIEKVPFGGLRDAVAFIVEENVPVSLAESVFDFEIIDQMPGSNKIKLTVTVLPKDIVNAYITLFESAGITPISFDIESQAIARTLIHRGDRRPNLIINLSRKKTGFYVVEDKVVQFSTTSAYSIGEDDSYSNLNDLKAEMYKVLAFWDARSDKSGQAGKKIEKIILCGFGASKHDFVGKLMSGSEIPYVLADVWQNMSVSRSYAPQMSFDESLEYVSTVGLILPRDR</sequence>
<proteinExistence type="predicted"/>
<dbReference type="Gene3D" id="3.30.420.40">
    <property type="match status" value="1"/>
</dbReference>
<protein>
    <recommendedName>
        <fullName evidence="3">SHS2 domain-containing protein</fullName>
    </recommendedName>
</protein>
<organism evidence="1 2">
    <name type="scientific">Candidatus Zambryskibacteria bacterium RIFCSPHIGHO2_02_FULL_43_14</name>
    <dbReference type="NCBI Taxonomy" id="1802748"/>
    <lineage>
        <taxon>Bacteria</taxon>
        <taxon>Candidatus Zambryskiibacteriota</taxon>
    </lineage>
</organism>
<comment type="caution">
    <text evidence="1">The sequence shown here is derived from an EMBL/GenBank/DDBJ whole genome shotgun (WGS) entry which is preliminary data.</text>
</comment>
<dbReference type="InterPro" id="IPR005883">
    <property type="entry name" value="PilM"/>
</dbReference>
<name>A0A1G2TE09_9BACT</name>
<evidence type="ECO:0000313" key="1">
    <source>
        <dbReference type="EMBL" id="OHA95534.1"/>
    </source>
</evidence>